<dbReference type="OrthoDB" id="5572844at2759"/>
<sequence>MQQATHPRLHVRDERDAQTLFEAVRQGLLQQVTRRLDETERSTLIHSGSIFIWVESGNEASLKRWTDGRVWGQSRIRGPFLFYDEKHPSEGHSPEQNQRYSKFRFVDGPTRSIPASSALLHQDRSGSHTGLIKQAYSTWVVLPPDSHPRKWHLTAYFTYSDLPSIPTIDEDEMLSKISVPCGIYIGGKQFKADEVAVSHLPDVVDPPDTPSYGVRSGSCSASLPSLHSSVGSHALHSLPAYPTGSGSRISEDYRVIHILNSRHVS</sequence>
<dbReference type="Proteomes" id="UP000772434">
    <property type="component" value="Unassembled WGS sequence"/>
</dbReference>
<dbReference type="PANTHER" id="PTHR28027">
    <property type="entry name" value="TRANSCRIPTIONAL REGULATOR MIT1"/>
    <property type="match status" value="1"/>
</dbReference>
<keyword evidence="2" id="KW-1185">Reference proteome</keyword>
<protein>
    <submittedName>
        <fullName evidence="1">Gti1/Pac2 family-domain-containing protein</fullName>
    </submittedName>
</protein>
<dbReference type="AlphaFoldDB" id="A0A9P5PA19"/>
<dbReference type="GO" id="GO:0003677">
    <property type="term" value="F:DNA binding"/>
    <property type="evidence" value="ECO:0007669"/>
    <property type="project" value="TreeGrafter"/>
</dbReference>
<dbReference type="PANTHER" id="PTHR28027:SF1">
    <property type="entry name" value="CAMP INDEPENDENT REGULATORY PROTEIN (AFU_ORTHOLOGUE AFUA_3G09640)"/>
    <property type="match status" value="1"/>
</dbReference>
<evidence type="ECO:0000313" key="1">
    <source>
        <dbReference type="EMBL" id="KAF9059531.1"/>
    </source>
</evidence>
<dbReference type="InterPro" id="IPR018608">
    <property type="entry name" value="Gti1/Pac2"/>
</dbReference>
<evidence type="ECO:0000313" key="2">
    <source>
        <dbReference type="Proteomes" id="UP000772434"/>
    </source>
</evidence>
<proteinExistence type="predicted"/>
<accession>A0A9P5PA19</accession>
<dbReference type="EMBL" id="JADNRY010000295">
    <property type="protein sequence ID" value="KAF9059531.1"/>
    <property type="molecule type" value="Genomic_DNA"/>
</dbReference>
<dbReference type="Pfam" id="PF09729">
    <property type="entry name" value="Gti1_Pac2"/>
    <property type="match status" value="1"/>
</dbReference>
<gene>
    <name evidence="1" type="ORF">BDP27DRAFT_1341305</name>
</gene>
<comment type="caution">
    <text evidence="1">The sequence shown here is derived from an EMBL/GenBank/DDBJ whole genome shotgun (WGS) entry which is preliminary data.</text>
</comment>
<organism evidence="1 2">
    <name type="scientific">Rhodocollybia butyracea</name>
    <dbReference type="NCBI Taxonomy" id="206335"/>
    <lineage>
        <taxon>Eukaryota</taxon>
        <taxon>Fungi</taxon>
        <taxon>Dikarya</taxon>
        <taxon>Basidiomycota</taxon>
        <taxon>Agaricomycotina</taxon>
        <taxon>Agaricomycetes</taxon>
        <taxon>Agaricomycetidae</taxon>
        <taxon>Agaricales</taxon>
        <taxon>Marasmiineae</taxon>
        <taxon>Omphalotaceae</taxon>
        <taxon>Rhodocollybia</taxon>
    </lineage>
</organism>
<reference evidence="1" key="1">
    <citation type="submission" date="2020-11" db="EMBL/GenBank/DDBJ databases">
        <authorList>
            <consortium name="DOE Joint Genome Institute"/>
            <person name="Ahrendt S."/>
            <person name="Riley R."/>
            <person name="Andreopoulos W."/>
            <person name="Labutti K."/>
            <person name="Pangilinan J."/>
            <person name="Ruiz-Duenas F.J."/>
            <person name="Barrasa J.M."/>
            <person name="Sanchez-Garcia M."/>
            <person name="Camarero S."/>
            <person name="Miyauchi S."/>
            <person name="Serrano A."/>
            <person name="Linde D."/>
            <person name="Babiker R."/>
            <person name="Drula E."/>
            <person name="Ayuso-Fernandez I."/>
            <person name="Pacheco R."/>
            <person name="Padilla G."/>
            <person name="Ferreira P."/>
            <person name="Barriuso J."/>
            <person name="Kellner H."/>
            <person name="Castanera R."/>
            <person name="Alfaro M."/>
            <person name="Ramirez L."/>
            <person name="Pisabarro A.G."/>
            <person name="Kuo A."/>
            <person name="Tritt A."/>
            <person name="Lipzen A."/>
            <person name="He G."/>
            <person name="Yan M."/>
            <person name="Ng V."/>
            <person name="Cullen D."/>
            <person name="Martin F."/>
            <person name="Rosso M.-N."/>
            <person name="Henrissat B."/>
            <person name="Hibbett D."/>
            <person name="Martinez A.T."/>
            <person name="Grigoriev I.V."/>
        </authorList>
    </citation>
    <scope>NUCLEOTIDE SEQUENCE</scope>
    <source>
        <strain evidence="1">AH 40177</strain>
    </source>
</reference>
<name>A0A9P5PA19_9AGAR</name>